<sequence length="855" mass="96622">MQKHNLVLAVTSIADWDEPDDTDIKEPYKSTLGDIISQEKRKCRAMAEETAPQSENVMEILPSDSQQRIPGKKSSIVDDLCAIEKGMGMDITSCTPDFGNAVATINEHGSPGNDSQGASKMVGIVCSQERNQEDVNKECSMKCSGAEFSRARNRMPTDSVQTKVEKDMGEQAPELRQDQYQRVEEKKKIHIVQYERDTGQTEISVSHDFEEAEVEPYMRALVDPEEQIHSWLHSTDLQQKEHQKMKGEHQIQITPCERDTRKCQKFLECDLEEVEVEPYMRVLMMNTEEIHSWHESIDYVYPYSEQTGSSTGECVGTSTSHKHAGTFTTDESKNLNTSGDMIEASVNIMPSENRSYSQDKLPQGRHLPHPLAETPEAPCALKEERATLQETSKLCKATSAHSSLEEVKHKQETIKKMISKVQIKKPRLEAKENACNSTSGLKRVSKVELSQKEDKREQWKLPSKKDSKAPKLLKKIQAELFPDFSGNIKLCCQFVEIHEDATITWMKDSQLLARVHRRAGDEFPVSLAIVQAGKKDQGLYCCCLKNTYGKATTDFKLTSEVLEHLSSFQDVEGLEEIEFSELMFREDFICDSYFSNSLHGRITTEELHFGEGVHRKAFRSIVMQGLVPVFSPGHPCVLKVHNAIAYGTKNNDELVKKNYKLALQECYVQNTAREYAKIYAAETKQLEGFGEVPEIIPIFLIHRPKSNIPYATVEEELIGEFVKYSIRDGKEINFMRRDSEAGQKCCTFQHWVYERTSGSLLITDMQGVGMKLTDVGIATLAKGYKGFKGNCSISFIDQFKALHQCNKYCEMLGLKPLQTSYQKQRKPAVPKSKTQQPSSSTVKKTAACAQAAKKT</sequence>
<feature type="domain" description="Ig-like" evidence="18">
    <location>
        <begin position="470"/>
        <end position="558"/>
    </location>
</feature>
<feature type="region of interest" description="Disordered" evidence="17">
    <location>
        <begin position="821"/>
        <end position="855"/>
    </location>
</feature>
<dbReference type="InterPro" id="IPR036179">
    <property type="entry name" value="Ig-like_dom_sf"/>
</dbReference>
<evidence type="ECO:0000256" key="12">
    <source>
        <dbReference type="ARBA" id="ARBA00047899"/>
    </source>
</evidence>
<feature type="region of interest" description="Disordered" evidence="17">
    <location>
        <begin position="312"/>
        <end position="337"/>
    </location>
</feature>
<dbReference type="InterPro" id="IPR007110">
    <property type="entry name" value="Ig-like_dom"/>
</dbReference>
<evidence type="ECO:0000256" key="17">
    <source>
        <dbReference type="SAM" id="MobiDB-lite"/>
    </source>
</evidence>
<evidence type="ECO:0000256" key="14">
    <source>
        <dbReference type="ARBA" id="ARBA00059647"/>
    </source>
</evidence>
<evidence type="ECO:0000313" key="21">
    <source>
        <dbReference type="RefSeq" id="XP_054842900.1"/>
    </source>
</evidence>
<dbReference type="InterPro" id="IPR013783">
    <property type="entry name" value="Ig-like_fold"/>
</dbReference>
<dbReference type="GO" id="GO:0004674">
    <property type="term" value="F:protein serine/threonine kinase activity"/>
    <property type="evidence" value="ECO:0007669"/>
    <property type="project" value="UniProtKB-KW"/>
</dbReference>
<dbReference type="CTD" id="115701"/>
<comment type="catalytic activity">
    <reaction evidence="12">
        <text>L-threonyl-[protein] + ATP = O-phospho-L-threonyl-[protein] + ADP + H(+)</text>
        <dbReference type="Rhea" id="RHEA:46608"/>
        <dbReference type="Rhea" id="RHEA-COMP:11060"/>
        <dbReference type="Rhea" id="RHEA-COMP:11605"/>
        <dbReference type="ChEBI" id="CHEBI:15378"/>
        <dbReference type="ChEBI" id="CHEBI:30013"/>
        <dbReference type="ChEBI" id="CHEBI:30616"/>
        <dbReference type="ChEBI" id="CHEBI:61977"/>
        <dbReference type="ChEBI" id="CHEBI:456216"/>
        <dbReference type="EC" id="2.7.11.1"/>
    </reaction>
</comment>
<dbReference type="SUPFAM" id="SSF56112">
    <property type="entry name" value="Protein kinase-like (PK-like)"/>
    <property type="match status" value="1"/>
</dbReference>
<dbReference type="PROSITE" id="PS50835">
    <property type="entry name" value="IG_LIKE"/>
    <property type="match status" value="1"/>
</dbReference>
<proteinExistence type="inferred from homology"/>
<dbReference type="GO" id="GO:0005524">
    <property type="term" value="F:ATP binding"/>
    <property type="evidence" value="ECO:0007669"/>
    <property type="project" value="InterPro"/>
</dbReference>
<feature type="domain" description="Alpha-type protein kinase" evidence="19">
    <location>
        <begin position="585"/>
        <end position="817"/>
    </location>
</feature>
<comment type="subcellular location">
    <subcellularLocation>
        <location evidence="1">Basolateral cell membrane</location>
    </subcellularLocation>
</comment>
<keyword evidence="10" id="KW-1015">Disulfide bond</keyword>
<reference evidence="21" key="1">
    <citation type="submission" date="2025-08" db="UniProtKB">
        <authorList>
            <consortium name="RefSeq"/>
        </authorList>
    </citation>
    <scope>IDENTIFICATION</scope>
    <source>
        <tissue evidence="21">Blood</tissue>
    </source>
</reference>
<evidence type="ECO:0000256" key="15">
    <source>
        <dbReference type="ARBA" id="ARBA00073273"/>
    </source>
</evidence>
<name>A0AA97L520_EUBMA</name>
<keyword evidence="11" id="KW-0393">Immunoglobulin domain</keyword>
<evidence type="ECO:0000256" key="3">
    <source>
        <dbReference type="ARBA" id="ARBA00012513"/>
    </source>
</evidence>
<evidence type="ECO:0000256" key="5">
    <source>
        <dbReference type="ARBA" id="ARBA00022527"/>
    </source>
</evidence>
<dbReference type="FunFam" id="3.20.200.10:FF:000005">
    <property type="entry name" value="Alpha-protein kinase 2"/>
    <property type="match status" value="1"/>
</dbReference>
<evidence type="ECO:0000256" key="4">
    <source>
        <dbReference type="ARBA" id="ARBA00022475"/>
    </source>
</evidence>
<evidence type="ECO:0000256" key="6">
    <source>
        <dbReference type="ARBA" id="ARBA00022679"/>
    </source>
</evidence>
<dbReference type="Gene3D" id="2.60.40.10">
    <property type="entry name" value="Immunoglobulins"/>
    <property type="match status" value="1"/>
</dbReference>
<evidence type="ECO:0000256" key="7">
    <source>
        <dbReference type="ARBA" id="ARBA00022737"/>
    </source>
</evidence>
<comment type="function">
    <text evidence="14">Protein kinase that recognizes phosphorylation sites in which the surrounding peptides have an alpha-helical conformation. Regulates cardiac development and cardiomyocyte differentiation by negatively regulating Wnt/beta-catenin signaling.</text>
</comment>
<keyword evidence="20" id="KW-1185">Reference proteome</keyword>
<dbReference type="AlphaFoldDB" id="A0AA97L520"/>
<evidence type="ECO:0000313" key="20">
    <source>
        <dbReference type="Proteomes" id="UP001190640"/>
    </source>
</evidence>
<evidence type="ECO:0000256" key="2">
    <source>
        <dbReference type="ARBA" id="ARBA00008651"/>
    </source>
</evidence>
<evidence type="ECO:0000259" key="18">
    <source>
        <dbReference type="PROSITE" id="PS50835"/>
    </source>
</evidence>
<dbReference type="GO" id="GO:0016323">
    <property type="term" value="C:basolateral plasma membrane"/>
    <property type="evidence" value="ECO:0007669"/>
    <property type="project" value="UniProtKB-SubCell"/>
</dbReference>
<dbReference type="RefSeq" id="XP_054842900.1">
    <property type="nucleotide sequence ID" value="XM_054986925.1"/>
</dbReference>
<evidence type="ECO:0000256" key="9">
    <source>
        <dbReference type="ARBA" id="ARBA00023136"/>
    </source>
</evidence>
<dbReference type="Gene3D" id="3.20.200.10">
    <property type="entry name" value="MHCK/EF2 kinase"/>
    <property type="match status" value="1"/>
</dbReference>
<evidence type="ECO:0000256" key="8">
    <source>
        <dbReference type="ARBA" id="ARBA00022777"/>
    </source>
</evidence>
<evidence type="ECO:0000256" key="16">
    <source>
        <dbReference type="ARBA" id="ARBA00080408"/>
    </source>
</evidence>
<protein>
    <recommendedName>
        <fullName evidence="15">Alpha-protein kinase 2</fullName>
        <ecNumber evidence="3">2.7.11.1</ecNumber>
    </recommendedName>
    <alternativeName>
        <fullName evidence="16">Heart alpha-protein kinase</fullName>
    </alternativeName>
</protein>
<keyword evidence="8 21" id="KW-0418">Kinase</keyword>
<dbReference type="GeneID" id="129334679"/>
<evidence type="ECO:0000256" key="10">
    <source>
        <dbReference type="ARBA" id="ARBA00023157"/>
    </source>
</evidence>
<dbReference type="Proteomes" id="UP001190640">
    <property type="component" value="Chromosome 8"/>
</dbReference>
<dbReference type="PANTHER" id="PTHR47091">
    <property type="entry name" value="ALPHA-PROTEIN KINASE 2-RELATED"/>
    <property type="match status" value="1"/>
</dbReference>
<dbReference type="Pfam" id="PF07679">
    <property type="entry name" value="I-set"/>
    <property type="match status" value="1"/>
</dbReference>
<dbReference type="SMART" id="SM00811">
    <property type="entry name" value="Alpha_kinase"/>
    <property type="match status" value="1"/>
</dbReference>
<dbReference type="Pfam" id="PF02816">
    <property type="entry name" value="Alpha_kinase"/>
    <property type="match status" value="1"/>
</dbReference>
<dbReference type="PROSITE" id="PS51158">
    <property type="entry name" value="ALPHA_KINASE"/>
    <property type="match status" value="1"/>
</dbReference>
<gene>
    <name evidence="21" type="primary">ALPK2</name>
</gene>
<keyword evidence="6" id="KW-0808">Transferase</keyword>
<dbReference type="InterPro" id="IPR011009">
    <property type="entry name" value="Kinase-like_dom_sf"/>
</dbReference>
<comment type="similarity">
    <text evidence="2">Belongs to the protein kinase superfamily. Alpha-type protein kinase family. ALPK subfamily.</text>
</comment>
<keyword evidence="9" id="KW-0472">Membrane</keyword>
<dbReference type="KEGG" id="emc:129334679"/>
<dbReference type="InterPro" id="IPR013098">
    <property type="entry name" value="Ig_I-set"/>
</dbReference>
<keyword evidence="5" id="KW-0723">Serine/threonine-protein kinase</keyword>
<accession>A0AA97L520</accession>
<feature type="compositionally biased region" description="Low complexity" evidence="17">
    <location>
        <begin position="841"/>
        <end position="855"/>
    </location>
</feature>
<dbReference type="SUPFAM" id="SSF48726">
    <property type="entry name" value="Immunoglobulin"/>
    <property type="match status" value="1"/>
</dbReference>
<comment type="catalytic activity">
    <reaction evidence="13">
        <text>L-seryl-[protein] + ATP = O-phospho-L-seryl-[protein] + ADP + H(+)</text>
        <dbReference type="Rhea" id="RHEA:17989"/>
        <dbReference type="Rhea" id="RHEA-COMP:9863"/>
        <dbReference type="Rhea" id="RHEA-COMP:11604"/>
        <dbReference type="ChEBI" id="CHEBI:15378"/>
        <dbReference type="ChEBI" id="CHEBI:29999"/>
        <dbReference type="ChEBI" id="CHEBI:30616"/>
        <dbReference type="ChEBI" id="CHEBI:83421"/>
        <dbReference type="ChEBI" id="CHEBI:456216"/>
        <dbReference type="EC" id="2.7.11.1"/>
    </reaction>
</comment>
<organism evidence="20 21">
    <name type="scientific">Eublepharis macularius</name>
    <name type="common">Leopard gecko</name>
    <name type="synonym">Cyrtodactylus macularius</name>
    <dbReference type="NCBI Taxonomy" id="481883"/>
    <lineage>
        <taxon>Eukaryota</taxon>
        <taxon>Metazoa</taxon>
        <taxon>Chordata</taxon>
        <taxon>Craniata</taxon>
        <taxon>Vertebrata</taxon>
        <taxon>Euteleostomi</taxon>
        <taxon>Lepidosauria</taxon>
        <taxon>Squamata</taxon>
        <taxon>Bifurcata</taxon>
        <taxon>Gekkota</taxon>
        <taxon>Eublepharidae</taxon>
        <taxon>Eublepharinae</taxon>
        <taxon>Eublepharis</taxon>
    </lineage>
</organism>
<feature type="compositionally biased region" description="Polar residues" evidence="17">
    <location>
        <begin position="326"/>
        <end position="337"/>
    </location>
</feature>
<dbReference type="EC" id="2.7.11.1" evidence="3"/>
<evidence type="ECO:0000256" key="13">
    <source>
        <dbReference type="ARBA" id="ARBA00048679"/>
    </source>
</evidence>
<evidence type="ECO:0000259" key="19">
    <source>
        <dbReference type="PROSITE" id="PS51158"/>
    </source>
</evidence>
<evidence type="ECO:0000256" key="11">
    <source>
        <dbReference type="ARBA" id="ARBA00023319"/>
    </source>
</evidence>
<evidence type="ECO:0000256" key="1">
    <source>
        <dbReference type="ARBA" id="ARBA00004187"/>
    </source>
</evidence>
<keyword evidence="4" id="KW-1003">Cell membrane</keyword>
<dbReference type="InterPro" id="IPR004166">
    <property type="entry name" value="a-kinase_dom"/>
</dbReference>
<dbReference type="PANTHER" id="PTHR47091:SF2">
    <property type="entry name" value="ALPHA-PROTEIN KINASE 2"/>
    <property type="match status" value="1"/>
</dbReference>
<keyword evidence="7" id="KW-0677">Repeat</keyword>